<dbReference type="GO" id="GO:0034455">
    <property type="term" value="C:t-UTP complex"/>
    <property type="evidence" value="ECO:0007669"/>
    <property type="project" value="TreeGrafter"/>
</dbReference>
<dbReference type="GO" id="GO:0000462">
    <property type="term" value="P:maturation of SSU-rRNA from tricistronic rRNA transcript (SSU-rRNA, 5.8S rRNA, LSU-rRNA)"/>
    <property type="evidence" value="ECO:0007669"/>
    <property type="project" value="TreeGrafter"/>
</dbReference>
<dbReference type="SUPFAM" id="SSF48371">
    <property type="entry name" value="ARM repeat"/>
    <property type="match status" value="2"/>
</dbReference>
<sequence>MGTSLIQQLQKLAAPQTSFILDEKKKASILFDPKEAASFDRETFFELGVNGLEELKKLNMRFDQFEDTLFDVSSKDLQRAVQSKEVNEKLNREISKFLGYLSPYFLLKCAHQALEWLIQRFQIHKYNVDDLMMLILPYHETNIFVRVLQIIKVKEPTNRWHWLHRLQNAGVPLSKTALLNHCSSSTSFLSFVCHIPTTVMKLCSDSCSGLHTLCTFCCMTIVGALEHSKEVSEVQVSHILKLLIETLTSPFLEFSCMSIVIAAQLARTVKISEQVLVVLVNKLSKVPHVSLESECCAVLSLLYLTQQETLSTISGTALINFTKSRTFITSLQKIIDGGGDIFNFTAVLIKEASKKILQHDENQEDLQNFLEELLSSITLNEDDAEKVVLIIIDSYILRKRSGEDVENDDDDDDTMDVDDSSDNAAAASQSVLQWYSSFLRSLERQYSVVFDTVVKKVLENTKDERKRRSLLDILGFMPKVNFQISGIDMFEKLHHPSVSMRVEGIKYLLASVNKLQSDDKEFVQNILRNRLQEDSYKVVEAVLECPASELASLVGEEFFVMQMIKISAKYWHMSQISDTLKSKVVAYLCSDASFKTKPDAVFFAVLPYLLPKSDEDVPFAICALKSEFASKHKVMSVIQNEIQNLATVTDADFLCSVVSKLITNKKNIFNTTELISMINEIPIFKTDPVYKFIGTILMTASITKATTVDVKWKIMDTVLEYFASSNVNEKVKGLSLLSDQTMSACMQVASKRKLPIQGLLFCLQTLTKNIELPEDVTCRHWWDISSIGEDFHKSNSLFFIKLFEVLLVGCMGEGNAAEHVRTAYICYLKNLFTDVFPNLQAQLGFLSNLWVSHEFGPKHKGIASYELQLRSLLLARSLLLKTEESVGWTMNITTESIIPPLLISLSCPMGPVRVAALECFGALRNTFGAALNQKGYHCLLSNLLEFEEELKLDAEQISVVLYKLLSPDEAVQSCYTSTQRRQLNIIMNALFDCVVQNETPLHFKAALLKILSHVNSSNIMNKLAPVAKEVLSVAVSSGNQLDFYRSAMLRNIFSRFENDTYSSLTKHKEVWNLFKTALFDYKSLVYEENSRITCPSIIAMNQISKDFFDALPNNQQDLLSILVSVATEADSPDVVSAVGHVFKKIVLECKHVVLELEKVRDAQCAPDPLTLKRRTRSQANNARPSVELLKTKEWHEGTTLLELIQNKKKLRGVRLLFPVLFDLLKRCLDFEEQAPVEYIKQLILSSLLHCCQKLSSEAEDNTELSEKEINVELVVQCIRASQNPQTHHHALLVLSQLAGMIPEQVLHNIMAIFTFMGSSILRQDDAYSFQIISKVVDTVIPILVKANEAGVDPRKLFDPVAGVLRVFVDALVDIPEHRQMPLFHKLMVTLGEENFLWLLMALVIESHVRQRTAPDQNKDGMLPKKLNFVVNLTLRFHPLTAIKNSIRLMEYLRNLPMEKDQKDDKVSDQTSGTVTKLFDVSNCSKSEFHHFKYAIVIFLSGMMGDPNFINQVAALPTDEVKDLEQYYAHLIECVLQHIQISVHASEINVGKPTAKFWKCMLAQSYDLLDKVNALLLSDMFLHVILSLLNNSIHTVRRRAMELMNARLQNEEFFMSCKTEDLLSLVKPLLSIISTINEENISFDEQLNQQTALASMKLMARLMASKHIEIFGEILDNLTDLIMKKTLQGNVLASALLCGAELCSCLKAFAVSNLPKFMPALLKVFKKEKKTENPDVVLLAIVTAVHKVVESLPHFLSPYLEQLLLEVSILSSRFLQEEETQKIVPIVAKLDLVRQKLSSEVPLRVLMPVVNTSYFRLLKKKHYEALGPLMSILAGSFAEVSSADFNYLRTELSNFFMAALQFRSDNEEEETSLDIVDSVEGHVIKALVALVLKLSESSFRPLYYNLFHWATALDVHKERLITFYRVSHSIAECLKGLFVLFAGHFIKNAASLLDQTNLCKSNPLVYGKSQSGKAKSLLLLDAVLKTLHSIFLYDSAQFLNKERFDTLMQPLVDQLENTLGGLDMYKERASTLLTPCIVQFAVVTADDSLWKQLNYQILLKTRNSVPMVRLMALQTVCGVAQKLGDDFLTQLPETVPFLAELMEDEEEEVEQACVKVVQEMEEILGEPLKKYF</sequence>
<comment type="similarity">
    <text evidence="2 8">Belongs to the HEATR1/UTP10 family.</text>
</comment>
<dbReference type="GO" id="GO:0030686">
    <property type="term" value="C:90S preribosome"/>
    <property type="evidence" value="ECO:0007669"/>
    <property type="project" value="TreeGrafter"/>
</dbReference>
<comment type="subcellular location">
    <subcellularLocation>
        <location evidence="1 8">Nucleus</location>
        <location evidence="1 8">Nucleolus</location>
    </subcellularLocation>
</comment>
<dbReference type="InterPro" id="IPR040191">
    <property type="entry name" value="UTP10"/>
</dbReference>
<evidence type="ECO:0000256" key="5">
    <source>
        <dbReference type="ARBA" id="ARBA00023242"/>
    </source>
</evidence>
<evidence type="ECO:0000313" key="11">
    <source>
        <dbReference type="Proteomes" id="UP001378592"/>
    </source>
</evidence>
<keyword evidence="11" id="KW-1185">Reference proteome</keyword>
<feature type="domain" description="BP28 C-terminal" evidence="9">
    <location>
        <begin position="1841"/>
        <end position="1997"/>
    </location>
</feature>
<keyword evidence="5 8" id="KW-0539">Nucleus</keyword>
<dbReference type="Pfam" id="PF23243">
    <property type="entry name" value="HEAT_HEATR1"/>
    <property type="match status" value="1"/>
</dbReference>
<dbReference type="InterPro" id="IPR016024">
    <property type="entry name" value="ARM-type_fold"/>
</dbReference>
<keyword evidence="6 8" id="KW-0687">Ribonucleoprotein</keyword>
<dbReference type="GO" id="GO:0045943">
    <property type="term" value="P:positive regulation of transcription by RNA polymerase I"/>
    <property type="evidence" value="ECO:0007669"/>
    <property type="project" value="TreeGrafter"/>
</dbReference>
<dbReference type="GO" id="GO:0030515">
    <property type="term" value="F:snoRNA binding"/>
    <property type="evidence" value="ECO:0007669"/>
    <property type="project" value="TreeGrafter"/>
</dbReference>
<protein>
    <recommendedName>
        <fullName evidence="8">HEAT repeat-containing protein 1</fullName>
    </recommendedName>
</protein>
<comment type="caution">
    <text evidence="10">The sequence shown here is derived from an EMBL/GenBank/DDBJ whole genome shotgun (WGS) entry which is preliminary data.</text>
</comment>
<evidence type="ECO:0000256" key="2">
    <source>
        <dbReference type="ARBA" id="ARBA00010559"/>
    </source>
</evidence>
<evidence type="ECO:0000313" key="10">
    <source>
        <dbReference type="EMBL" id="KAK7861803.1"/>
    </source>
</evidence>
<dbReference type="InterPro" id="IPR011989">
    <property type="entry name" value="ARM-like"/>
</dbReference>
<evidence type="ECO:0000256" key="3">
    <source>
        <dbReference type="ARBA" id="ARBA00022517"/>
    </source>
</evidence>
<dbReference type="InterPro" id="IPR056473">
    <property type="entry name" value="HEAT_Utp10/HEAT1"/>
</dbReference>
<dbReference type="InterPro" id="IPR021133">
    <property type="entry name" value="HEAT_type_2"/>
</dbReference>
<evidence type="ECO:0000256" key="1">
    <source>
        <dbReference type="ARBA" id="ARBA00004604"/>
    </source>
</evidence>
<dbReference type="GO" id="GO:0032040">
    <property type="term" value="C:small-subunit processome"/>
    <property type="evidence" value="ECO:0007669"/>
    <property type="project" value="TreeGrafter"/>
</dbReference>
<evidence type="ECO:0000256" key="4">
    <source>
        <dbReference type="ARBA" id="ARBA00022552"/>
    </source>
</evidence>
<dbReference type="InterPro" id="IPR012954">
    <property type="entry name" value="BP28_C_dom"/>
</dbReference>
<gene>
    <name evidence="10" type="ORF">R5R35_000571</name>
</gene>
<evidence type="ECO:0000256" key="8">
    <source>
        <dbReference type="RuleBase" id="RU367065"/>
    </source>
</evidence>
<dbReference type="Proteomes" id="UP001378592">
    <property type="component" value="Unassembled WGS sequence"/>
</dbReference>
<comment type="function">
    <text evidence="8">Involved in nucleolar processing of pre-18S ribosomal RNA.</text>
</comment>
<dbReference type="PANTHER" id="PTHR13457:SF1">
    <property type="entry name" value="HEAT REPEAT-CONTAINING PROTEIN 1"/>
    <property type="match status" value="1"/>
</dbReference>
<proteinExistence type="inferred from homology"/>
<dbReference type="EMBL" id="JAZDUA010000298">
    <property type="protein sequence ID" value="KAK7861803.1"/>
    <property type="molecule type" value="Genomic_DNA"/>
</dbReference>
<feature type="repeat" description="HEAT" evidence="7">
    <location>
        <begin position="2093"/>
        <end position="2129"/>
    </location>
</feature>
<reference evidence="10 11" key="1">
    <citation type="submission" date="2024-03" db="EMBL/GenBank/DDBJ databases">
        <title>The genome assembly and annotation of the cricket Gryllus longicercus Weissman &amp; Gray.</title>
        <authorList>
            <person name="Szrajer S."/>
            <person name="Gray D."/>
            <person name="Ylla G."/>
        </authorList>
    </citation>
    <scope>NUCLEOTIDE SEQUENCE [LARGE SCALE GENOMIC DNA]</scope>
    <source>
        <strain evidence="10">DAG 2021-001</strain>
        <tissue evidence="10">Whole body minus gut</tissue>
    </source>
</reference>
<dbReference type="Pfam" id="PF08146">
    <property type="entry name" value="BP28CT"/>
    <property type="match status" value="1"/>
</dbReference>
<dbReference type="Gene3D" id="1.25.10.10">
    <property type="entry name" value="Leucine-rich Repeat Variant"/>
    <property type="match status" value="2"/>
</dbReference>
<dbReference type="PROSITE" id="PS50077">
    <property type="entry name" value="HEAT_REPEAT"/>
    <property type="match status" value="1"/>
</dbReference>
<dbReference type="PANTHER" id="PTHR13457">
    <property type="entry name" value="BAP28"/>
    <property type="match status" value="1"/>
</dbReference>
<organism evidence="10 11">
    <name type="scientific">Gryllus longicercus</name>
    <dbReference type="NCBI Taxonomy" id="2509291"/>
    <lineage>
        <taxon>Eukaryota</taxon>
        <taxon>Metazoa</taxon>
        <taxon>Ecdysozoa</taxon>
        <taxon>Arthropoda</taxon>
        <taxon>Hexapoda</taxon>
        <taxon>Insecta</taxon>
        <taxon>Pterygota</taxon>
        <taxon>Neoptera</taxon>
        <taxon>Polyneoptera</taxon>
        <taxon>Orthoptera</taxon>
        <taxon>Ensifera</taxon>
        <taxon>Gryllidea</taxon>
        <taxon>Grylloidea</taxon>
        <taxon>Gryllidae</taxon>
        <taxon>Gryllinae</taxon>
        <taxon>Gryllus</taxon>
    </lineage>
</organism>
<accession>A0AAN9VDL9</accession>
<keyword evidence="3 8" id="KW-0690">Ribosome biogenesis</keyword>
<dbReference type="SMART" id="SM01036">
    <property type="entry name" value="BP28CT"/>
    <property type="match status" value="1"/>
</dbReference>
<evidence type="ECO:0000256" key="6">
    <source>
        <dbReference type="ARBA" id="ARBA00023274"/>
    </source>
</evidence>
<name>A0AAN9VDL9_9ORTH</name>
<evidence type="ECO:0000259" key="9">
    <source>
        <dbReference type="SMART" id="SM01036"/>
    </source>
</evidence>
<evidence type="ECO:0000256" key="7">
    <source>
        <dbReference type="PROSITE-ProRule" id="PRU00103"/>
    </source>
</evidence>
<keyword evidence="4 8" id="KW-0698">rRNA processing</keyword>